<feature type="transmembrane region" description="Helical" evidence="9">
    <location>
        <begin position="380"/>
        <end position="400"/>
    </location>
</feature>
<keyword evidence="5 9" id="KW-0812">Transmembrane</keyword>
<name>A0ABS6EDI4_9CLOT</name>
<evidence type="ECO:0000256" key="3">
    <source>
        <dbReference type="ARBA" id="ARBA00022475"/>
    </source>
</evidence>
<dbReference type="NCBIfam" id="TIGR00410">
    <property type="entry name" value="lacE"/>
    <property type="match status" value="1"/>
</dbReference>
<sequence length="427" mass="46494">MSKFFEIIEKFLMPPMTKLAEQRHLKAIRDGIISTIPLIIVGSFFLIFASPPSAKLAELVKPYAGNILIPFRLTVGLMSLYACYGIGYSLAKSYKLDGISGGVLSLAAFLITMVPQNIEGHGWMLPMGNAGGAGMFVAIIMSIFAVEVMRFLHRINFVIKMPESVPEAVSRSFEALVPGAIILIVIWAIRHMIGFDIQGFIMDLFKPLVTAGNTLPGILIPILLITLLWSAGIHGVSVVGSVARPIWLVLLDENTAAAAANQAIPNIAPEPFFQWFIWIGGSGATLGLLIWMVFSKSKYLRSVGRASLIPGICNINEPIIFGAPIMLNPILGIPFIIGPLITGTISYYAMALNLVNKPYIQPPWTLPAPIGAYLSTGGDWRAAVLVVINIIIMAAIYYPFFKAYEKKMIREETIDGIASEQANLSLD</sequence>
<dbReference type="InterPro" id="IPR004796">
    <property type="entry name" value="PTS_IIC_cello"/>
</dbReference>
<feature type="transmembrane region" description="Helical" evidence="9">
    <location>
        <begin position="69"/>
        <end position="91"/>
    </location>
</feature>
<feature type="transmembrane region" description="Helical" evidence="9">
    <location>
        <begin position="245"/>
        <end position="264"/>
    </location>
</feature>
<comment type="function">
    <text evidence="8">The phosphoenolpyruvate-dependent sugar phosphotransferase system (PTS), a major carbohydrate active -transport system, catalyzes the phosphorylation of incoming sugar substrates concomitant with their translocation across the cell membrane.</text>
</comment>
<dbReference type="InterPro" id="IPR004501">
    <property type="entry name" value="PTS_EIIC_3"/>
</dbReference>
<protein>
    <recommendedName>
        <fullName evidence="8">Permease IIC component</fullName>
    </recommendedName>
</protein>
<evidence type="ECO:0000256" key="7">
    <source>
        <dbReference type="ARBA" id="ARBA00023136"/>
    </source>
</evidence>
<evidence type="ECO:0000259" key="10">
    <source>
        <dbReference type="PROSITE" id="PS51105"/>
    </source>
</evidence>
<evidence type="ECO:0000256" key="1">
    <source>
        <dbReference type="ARBA" id="ARBA00004651"/>
    </source>
</evidence>
<dbReference type="EMBL" id="JAHLQF010000001">
    <property type="protein sequence ID" value="MBU5483258.1"/>
    <property type="molecule type" value="Genomic_DNA"/>
</dbReference>
<keyword evidence="12" id="KW-1185">Reference proteome</keyword>
<feature type="domain" description="PTS EIIC type-3" evidence="10">
    <location>
        <begin position="8"/>
        <end position="400"/>
    </location>
</feature>
<evidence type="ECO:0000256" key="9">
    <source>
        <dbReference type="SAM" id="Phobius"/>
    </source>
</evidence>
<keyword evidence="3 8" id="KW-1003">Cell membrane</keyword>
<feature type="transmembrane region" description="Helical" evidence="9">
    <location>
        <begin position="130"/>
        <end position="152"/>
    </location>
</feature>
<evidence type="ECO:0000313" key="11">
    <source>
        <dbReference type="EMBL" id="MBU5483258.1"/>
    </source>
</evidence>
<evidence type="ECO:0000313" key="12">
    <source>
        <dbReference type="Proteomes" id="UP000726170"/>
    </source>
</evidence>
<dbReference type="PANTHER" id="PTHR33989:SF11">
    <property type="entry name" value="LICHENAN PERMEASE IIC COMPONENT"/>
    <property type="match status" value="1"/>
</dbReference>
<dbReference type="PROSITE" id="PS51105">
    <property type="entry name" value="PTS_EIIC_TYPE_3"/>
    <property type="match status" value="1"/>
</dbReference>
<evidence type="ECO:0000256" key="6">
    <source>
        <dbReference type="ARBA" id="ARBA00022989"/>
    </source>
</evidence>
<comment type="subcellular location">
    <subcellularLocation>
        <location evidence="1">Cell membrane</location>
        <topology evidence="1">Multi-pass membrane protein</topology>
    </subcellularLocation>
</comment>
<dbReference type="PIRSF" id="PIRSF006351">
    <property type="entry name" value="PTS_EIIC-Cellobiose"/>
    <property type="match status" value="1"/>
</dbReference>
<keyword evidence="2 8" id="KW-0813">Transport</keyword>
<gene>
    <name evidence="11" type="ORF">KQI86_02890</name>
</gene>
<feature type="transmembrane region" description="Helical" evidence="9">
    <location>
        <begin position="98"/>
        <end position="118"/>
    </location>
</feature>
<keyword evidence="6 9" id="KW-1133">Transmembrane helix</keyword>
<proteinExistence type="predicted"/>
<evidence type="ECO:0000256" key="8">
    <source>
        <dbReference type="PIRNR" id="PIRNR006351"/>
    </source>
</evidence>
<reference evidence="11 12" key="1">
    <citation type="submission" date="2021-06" db="EMBL/GenBank/DDBJ databases">
        <authorList>
            <person name="Sun Q."/>
            <person name="Li D."/>
        </authorList>
    </citation>
    <scope>NUCLEOTIDE SEQUENCE [LARGE SCALE GENOMIC DNA]</scope>
    <source>
        <strain evidence="11 12">MSJ-11</strain>
    </source>
</reference>
<comment type="caution">
    <text evidence="11">The sequence shown here is derived from an EMBL/GenBank/DDBJ whole genome shotgun (WGS) entry which is preliminary data.</text>
</comment>
<evidence type="ECO:0000256" key="5">
    <source>
        <dbReference type="ARBA" id="ARBA00022692"/>
    </source>
</evidence>
<keyword evidence="4 8" id="KW-0762">Sugar transport</keyword>
<dbReference type="Pfam" id="PF02378">
    <property type="entry name" value="PTS_EIIC"/>
    <property type="match status" value="1"/>
</dbReference>
<organism evidence="11 12">
    <name type="scientific">Clostridium mobile</name>
    <dbReference type="NCBI Taxonomy" id="2841512"/>
    <lineage>
        <taxon>Bacteria</taxon>
        <taxon>Bacillati</taxon>
        <taxon>Bacillota</taxon>
        <taxon>Clostridia</taxon>
        <taxon>Eubacteriales</taxon>
        <taxon>Clostridiaceae</taxon>
        <taxon>Clostridium</taxon>
    </lineage>
</organism>
<evidence type="ECO:0000256" key="2">
    <source>
        <dbReference type="ARBA" id="ARBA00022448"/>
    </source>
</evidence>
<feature type="transmembrane region" description="Helical" evidence="9">
    <location>
        <begin position="213"/>
        <end position="233"/>
    </location>
</feature>
<keyword evidence="7 8" id="KW-0472">Membrane</keyword>
<evidence type="ECO:0000256" key="4">
    <source>
        <dbReference type="ARBA" id="ARBA00022597"/>
    </source>
</evidence>
<dbReference type="PANTHER" id="PTHR33989">
    <property type="match status" value="1"/>
</dbReference>
<feature type="transmembrane region" description="Helical" evidence="9">
    <location>
        <begin position="276"/>
        <end position="294"/>
    </location>
</feature>
<accession>A0ABS6EDI4</accession>
<dbReference type="Proteomes" id="UP000726170">
    <property type="component" value="Unassembled WGS sequence"/>
</dbReference>
<dbReference type="InterPro" id="IPR051088">
    <property type="entry name" value="PTS_Sugar-EIIC/EIIB"/>
</dbReference>
<feature type="transmembrane region" description="Helical" evidence="9">
    <location>
        <begin position="31"/>
        <end position="49"/>
    </location>
</feature>
<dbReference type="RefSeq" id="WP_216437654.1">
    <property type="nucleotide sequence ID" value="NZ_JAHLQF010000001.1"/>
</dbReference>
<dbReference type="InterPro" id="IPR003352">
    <property type="entry name" value="PTS_EIIC"/>
</dbReference>
<feature type="transmembrane region" description="Helical" evidence="9">
    <location>
        <begin position="330"/>
        <end position="350"/>
    </location>
</feature>
<feature type="transmembrane region" description="Helical" evidence="9">
    <location>
        <begin position="173"/>
        <end position="193"/>
    </location>
</feature>